<dbReference type="EMBL" id="VSSQ01070465">
    <property type="protein sequence ID" value="MPN22258.1"/>
    <property type="molecule type" value="Genomic_DNA"/>
</dbReference>
<dbReference type="SUPFAM" id="SSF52833">
    <property type="entry name" value="Thioredoxin-like"/>
    <property type="match status" value="1"/>
</dbReference>
<comment type="caution">
    <text evidence="1">The sequence shown here is derived from an EMBL/GenBank/DDBJ whole genome shotgun (WGS) entry which is preliminary data.</text>
</comment>
<protein>
    <recommendedName>
        <fullName evidence="2">Thioredoxin-like fold domain-containing protein</fullName>
    </recommendedName>
</protein>
<organism evidence="1">
    <name type="scientific">bioreactor metagenome</name>
    <dbReference type="NCBI Taxonomy" id="1076179"/>
    <lineage>
        <taxon>unclassified sequences</taxon>
        <taxon>metagenomes</taxon>
        <taxon>ecological metagenomes</taxon>
    </lineage>
</organism>
<gene>
    <name evidence="1" type="ORF">SDC9_169641</name>
</gene>
<dbReference type="AlphaFoldDB" id="A0A645G5V2"/>
<evidence type="ECO:0000313" key="1">
    <source>
        <dbReference type="EMBL" id="MPN22258.1"/>
    </source>
</evidence>
<dbReference type="Gene3D" id="3.40.30.10">
    <property type="entry name" value="Glutaredoxin"/>
    <property type="match status" value="1"/>
</dbReference>
<name>A0A645G5V2_9ZZZZ</name>
<accession>A0A645G5V2</accession>
<dbReference type="InterPro" id="IPR036249">
    <property type="entry name" value="Thioredoxin-like_sf"/>
</dbReference>
<proteinExistence type="predicted"/>
<reference evidence="1" key="1">
    <citation type="submission" date="2019-08" db="EMBL/GenBank/DDBJ databases">
        <authorList>
            <person name="Kucharzyk K."/>
            <person name="Murdoch R.W."/>
            <person name="Higgins S."/>
            <person name="Loffler F."/>
        </authorList>
    </citation>
    <scope>NUCLEOTIDE SEQUENCE</scope>
</reference>
<evidence type="ECO:0008006" key="2">
    <source>
        <dbReference type="Google" id="ProtNLM"/>
    </source>
</evidence>
<sequence>MVWDAATGRNLSDQFIPGNATVATQPMAVPPVVAEQPGVRAAAAFDGKFTGTIPESMKTVDSLAGVKEGKGGIADTLYIIVDPRCPYCRKAYNITREYVKKGYTIKWIPTVALGDPANGLPLAATILQSKDKDVVERVLGKHEQIRTQPTKETEEALRTSLAFMFAAFEQNGGQQAGVPVAFFIDRRTGKPRMMTGVSEMVVLEDIFGKL</sequence>